<dbReference type="InterPro" id="IPR042185">
    <property type="entry name" value="Serpin_sf_2"/>
</dbReference>
<comment type="caution">
    <text evidence="4">The sequence shown here is derived from an EMBL/GenBank/DDBJ whole genome shotgun (WGS) entry which is preliminary data.</text>
</comment>
<dbReference type="EMBL" id="WLYK01000001">
    <property type="protein sequence ID" value="MTD13529.1"/>
    <property type="molecule type" value="Genomic_DNA"/>
</dbReference>
<dbReference type="Proteomes" id="UP000460221">
    <property type="component" value="Unassembled WGS sequence"/>
</dbReference>
<keyword evidence="5" id="KW-1185">Reference proteome</keyword>
<dbReference type="SUPFAM" id="SSF56574">
    <property type="entry name" value="Serpins"/>
    <property type="match status" value="1"/>
</dbReference>
<proteinExistence type="inferred from homology"/>
<dbReference type="PROSITE" id="PS51318">
    <property type="entry name" value="TAT"/>
    <property type="match status" value="1"/>
</dbReference>
<dbReference type="GO" id="GO:0004867">
    <property type="term" value="F:serine-type endopeptidase inhibitor activity"/>
    <property type="evidence" value="ECO:0007669"/>
    <property type="project" value="InterPro"/>
</dbReference>
<dbReference type="PANTHER" id="PTHR11461:SF211">
    <property type="entry name" value="GH10112P-RELATED"/>
    <property type="match status" value="1"/>
</dbReference>
<dbReference type="InterPro" id="IPR042178">
    <property type="entry name" value="Serpin_sf_1"/>
</dbReference>
<dbReference type="Pfam" id="PF00079">
    <property type="entry name" value="Serpin"/>
    <property type="match status" value="1"/>
</dbReference>
<accession>A0A7K1FJB2</accession>
<dbReference type="Gene3D" id="2.30.39.10">
    <property type="entry name" value="Alpha-1-antitrypsin, domain 1"/>
    <property type="match status" value="1"/>
</dbReference>
<evidence type="ECO:0000313" key="5">
    <source>
        <dbReference type="Proteomes" id="UP000460221"/>
    </source>
</evidence>
<evidence type="ECO:0000256" key="1">
    <source>
        <dbReference type="RuleBase" id="RU000411"/>
    </source>
</evidence>
<dbReference type="Gene3D" id="3.30.497.10">
    <property type="entry name" value="Antithrombin, subunit I, domain 2"/>
    <property type="match status" value="1"/>
</dbReference>
<gene>
    <name evidence="4" type="ORF">GIS00_06170</name>
</gene>
<dbReference type="AlphaFoldDB" id="A0A7K1FJB2"/>
<dbReference type="InterPro" id="IPR000215">
    <property type="entry name" value="Serpin_fam"/>
</dbReference>
<dbReference type="InterPro" id="IPR023795">
    <property type="entry name" value="Serpin_CS"/>
</dbReference>
<dbReference type="InterPro" id="IPR036186">
    <property type="entry name" value="Serpin_sf"/>
</dbReference>
<evidence type="ECO:0000256" key="2">
    <source>
        <dbReference type="SAM" id="SignalP"/>
    </source>
</evidence>
<dbReference type="PROSITE" id="PS51257">
    <property type="entry name" value="PROKAR_LIPOPROTEIN"/>
    <property type="match status" value="1"/>
</dbReference>
<name>A0A7K1FJB2_9ACTN</name>
<dbReference type="InterPro" id="IPR006311">
    <property type="entry name" value="TAT_signal"/>
</dbReference>
<reference evidence="4 5" key="1">
    <citation type="submission" date="2019-11" db="EMBL/GenBank/DDBJ databases">
        <authorList>
            <person name="Jiang L.-Q."/>
        </authorList>
    </citation>
    <scope>NUCLEOTIDE SEQUENCE [LARGE SCALE GENOMIC DNA]</scope>
    <source>
        <strain evidence="4 5">YIM 132087</strain>
    </source>
</reference>
<comment type="similarity">
    <text evidence="1">Belongs to the serpin family.</text>
</comment>
<evidence type="ECO:0000259" key="3">
    <source>
        <dbReference type="SMART" id="SM00093"/>
    </source>
</evidence>
<feature type="signal peptide" evidence="2">
    <location>
        <begin position="1"/>
        <end position="25"/>
    </location>
</feature>
<dbReference type="PROSITE" id="PS00284">
    <property type="entry name" value="SERPIN"/>
    <property type="match status" value="1"/>
</dbReference>
<organism evidence="4 5">
    <name type="scientific">Nakamurella alba</name>
    <dbReference type="NCBI Taxonomy" id="2665158"/>
    <lineage>
        <taxon>Bacteria</taxon>
        <taxon>Bacillati</taxon>
        <taxon>Actinomycetota</taxon>
        <taxon>Actinomycetes</taxon>
        <taxon>Nakamurellales</taxon>
        <taxon>Nakamurellaceae</taxon>
        <taxon>Nakamurella</taxon>
    </lineage>
</organism>
<protein>
    <recommendedName>
        <fullName evidence="3">Serpin domain-containing protein</fullName>
    </recommendedName>
</protein>
<feature type="domain" description="Serpin" evidence="3">
    <location>
        <begin position="83"/>
        <end position="449"/>
    </location>
</feature>
<dbReference type="PANTHER" id="PTHR11461">
    <property type="entry name" value="SERINE PROTEASE INHIBITOR, SERPIN"/>
    <property type="match status" value="1"/>
</dbReference>
<dbReference type="CDD" id="cd19590">
    <property type="entry name" value="serpin_thermopin-like"/>
    <property type="match status" value="1"/>
</dbReference>
<dbReference type="InterPro" id="IPR023796">
    <property type="entry name" value="Serpin_dom"/>
</dbReference>
<evidence type="ECO:0000313" key="4">
    <source>
        <dbReference type="EMBL" id="MTD13529.1"/>
    </source>
</evidence>
<sequence>MGGFSRSRRALLSTSTAVLAVVALAGCAGTGGPNSPSTVGSSGSVMQGGEVPLAAPVELKGDGKRVAPASAAVASEALTGFGLDLLGALEPDENAVISPYSVYAVLAMARVGAKGETAAQLDQLLGADPDVQGAVVTAVDAAVKAAIAAGAMIPTSPDAPPNRPLEFGNGNSIWVQPGLPVEQDFLDGVRQGFDSAVYELDFEGDPEASRLTINDWVADRTRDLIPELIPEGAITVDTLMALVNAVYLSAPWMEPLEETGDLSFTTPTGAVTVEGMRTPLTVSGAAGKGWRSATVPYLGAGLGMTLIVPDDGIAGFREQLPEVLPVATRAGGGGIPVDLTFPAFDAASKLSLVEHVRSLGYDHIFTPDTADWTGIADITPPLEAYELVHQAVITVDKDGTEAAAATAMLMMASSAPPPPETLVIDRPFFFVVHDTTTGAPLFLGQITDPTA</sequence>
<dbReference type="SMART" id="SM00093">
    <property type="entry name" value="SERPIN"/>
    <property type="match status" value="1"/>
</dbReference>
<feature type="chain" id="PRO_5029810022" description="Serpin domain-containing protein" evidence="2">
    <location>
        <begin position="26"/>
        <end position="451"/>
    </location>
</feature>
<keyword evidence="2" id="KW-0732">Signal</keyword>
<dbReference type="GO" id="GO:0005615">
    <property type="term" value="C:extracellular space"/>
    <property type="evidence" value="ECO:0007669"/>
    <property type="project" value="InterPro"/>
</dbReference>